<organism evidence="1 2">
    <name type="scientific">Hymenobacter canadensis</name>
    <dbReference type="NCBI Taxonomy" id="2999067"/>
    <lineage>
        <taxon>Bacteria</taxon>
        <taxon>Pseudomonadati</taxon>
        <taxon>Bacteroidota</taxon>
        <taxon>Cytophagia</taxon>
        <taxon>Cytophagales</taxon>
        <taxon>Hymenobacteraceae</taxon>
        <taxon>Hymenobacter</taxon>
    </lineage>
</organism>
<name>A0ABY7LT58_9BACT</name>
<dbReference type="Proteomes" id="UP001211005">
    <property type="component" value="Chromosome"/>
</dbReference>
<evidence type="ECO:0000313" key="1">
    <source>
        <dbReference type="EMBL" id="WBA41910.1"/>
    </source>
</evidence>
<sequence length="79" mass="9120">MTDPAPRPTADDEWENLLRQWRTQPNAQPRPFFYSRVRARLVAEAAAERQLLPAWLRWPSYAVMLGMLLLLSGDGALLR</sequence>
<keyword evidence="2" id="KW-1185">Reference proteome</keyword>
<evidence type="ECO:0000313" key="2">
    <source>
        <dbReference type="Proteomes" id="UP001211005"/>
    </source>
</evidence>
<proteinExistence type="predicted"/>
<gene>
    <name evidence="1" type="ORF">O3303_19135</name>
</gene>
<dbReference type="EMBL" id="CP114767">
    <property type="protein sequence ID" value="WBA41910.1"/>
    <property type="molecule type" value="Genomic_DNA"/>
</dbReference>
<protein>
    <submittedName>
        <fullName evidence="1">Uncharacterized protein</fullName>
    </submittedName>
</protein>
<accession>A0ABY7LT58</accession>
<reference evidence="1 2" key="1">
    <citation type="submission" date="2022-12" db="EMBL/GenBank/DDBJ databases">
        <title>Hymenobacter canadensis sp. nov. isolated from lake water of the Cambridge Bay, Canada.</title>
        <authorList>
            <person name="Kim W.H."/>
            <person name="Lee Y.M."/>
        </authorList>
    </citation>
    <scope>NUCLEOTIDE SEQUENCE [LARGE SCALE GENOMIC DNA]</scope>
    <source>
        <strain evidence="1 2">PAMC 29467</strain>
    </source>
</reference>
<dbReference type="RefSeq" id="WP_269559967.1">
    <property type="nucleotide sequence ID" value="NZ_CP114767.1"/>
</dbReference>